<dbReference type="AlphaFoldDB" id="A0A9Q1BF85"/>
<dbReference type="Proteomes" id="UP001152320">
    <property type="component" value="Chromosome 18"/>
</dbReference>
<sequence length="93" mass="10950">MQVIRLSYRSLTPEEEKHEEQVWQNWEMFLLQLQDAAEFVHTQMPIKTEELDATFQKYMAEAVQVFTQATSGIYLDPTQNSTRLLSSVMKVCY</sequence>
<protein>
    <submittedName>
        <fullName evidence="1">Uncharacterized protein</fullName>
    </submittedName>
</protein>
<evidence type="ECO:0000313" key="2">
    <source>
        <dbReference type="Proteomes" id="UP001152320"/>
    </source>
</evidence>
<accession>A0A9Q1BF85</accession>
<reference evidence="1" key="1">
    <citation type="submission" date="2021-10" db="EMBL/GenBank/DDBJ databases">
        <title>Tropical sea cucumber genome reveals ecological adaptation and Cuvierian tubules defense mechanism.</title>
        <authorList>
            <person name="Chen T."/>
        </authorList>
    </citation>
    <scope>NUCLEOTIDE SEQUENCE</scope>
    <source>
        <strain evidence="1">Nanhai2018</strain>
        <tissue evidence="1">Muscle</tissue>
    </source>
</reference>
<keyword evidence="2" id="KW-1185">Reference proteome</keyword>
<organism evidence="1 2">
    <name type="scientific">Holothuria leucospilota</name>
    <name type="common">Black long sea cucumber</name>
    <name type="synonym">Mertensiothuria leucospilota</name>
    <dbReference type="NCBI Taxonomy" id="206669"/>
    <lineage>
        <taxon>Eukaryota</taxon>
        <taxon>Metazoa</taxon>
        <taxon>Echinodermata</taxon>
        <taxon>Eleutherozoa</taxon>
        <taxon>Echinozoa</taxon>
        <taxon>Holothuroidea</taxon>
        <taxon>Aspidochirotacea</taxon>
        <taxon>Aspidochirotida</taxon>
        <taxon>Holothuriidae</taxon>
        <taxon>Holothuria</taxon>
    </lineage>
</organism>
<comment type="caution">
    <text evidence="1">The sequence shown here is derived from an EMBL/GenBank/DDBJ whole genome shotgun (WGS) entry which is preliminary data.</text>
</comment>
<dbReference type="OrthoDB" id="5986589at2759"/>
<dbReference type="EMBL" id="JAIZAY010000018">
    <property type="protein sequence ID" value="KAJ8024410.1"/>
    <property type="molecule type" value="Genomic_DNA"/>
</dbReference>
<name>A0A9Q1BF85_HOLLE</name>
<evidence type="ECO:0000313" key="1">
    <source>
        <dbReference type="EMBL" id="KAJ8024410.1"/>
    </source>
</evidence>
<gene>
    <name evidence="1" type="ORF">HOLleu_34313</name>
</gene>
<proteinExistence type="predicted"/>